<reference evidence="3" key="1">
    <citation type="journal article" date="2019" name="Int. J. Syst. Evol. Microbiol.">
        <title>The Global Catalogue of Microorganisms (GCM) 10K type strain sequencing project: providing services to taxonomists for standard genome sequencing and annotation.</title>
        <authorList>
            <consortium name="The Broad Institute Genomics Platform"/>
            <consortium name="The Broad Institute Genome Sequencing Center for Infectious Disease"/>
            <person name="Wu L."/>
            <person name="Ma J."/>
        </authorList>
    </citation>
    <scope>NUCLEOTIDE SEQUENCE [LARGE SCALE GENOMIC DNA]</scope>
    <source>
        <strain evidence="3">JCM 15089</strain>
    </source>
</reference>
<evidence type="ECO:0000313" key="2">
    <source>
        <dbReference type="EMBL" id="GAA0564590.1"/>
    </source>
</evidence>
<organism evidence="2 3">
    <name type="scientific">Rhizomicrobium electricum</name>
    <dbReference type="NCBI Taxonomy" id="480070"/>
    <lineage>
        <taxon>Bacteria</taxon>
        <taxon>Pseudomonadati</taxon>
        <taxon>Pseudomonadota</taxon>
        <taxon>Alphaproteobacteria</taxon>
        <taxon>Micropepsales</taxon>
        <taxon>Micropepsaceae</taxon>
        <taxon>Rhizomicrobium</taxon>
    </lineage>
</organism>
<protein>
    <recommendedName>
        <fullName evidence="4">DUF3137 domain-containing protein</fullName>
    </recommendedName>
</protein>
<keyword evidence="1" id="KW-1133">Transmembrane helix</keyword>
<dbReference type="RefSeq" id="WP_166933765.1">
    <property type="nucleotide sequence ID" value="NZ_BAAADD010000003.1"/>
</dbReference>
<keyword evidence="1" id="KW-0812">Transmembrane</keyword>
<evidence type="ECO:0008006" key="4">
    <source>
        <dbReference type="Google" id="ProtNLM"/>
    </source>
</evidence>
<evidence type="ECO:0000313" key="3">
    <source>
        <dbReference type="Proteomes" id="UP001499951"/>
    </source>
</evidence>
<sequence length="306" mass="34973">MGWLSPKQDDEQAKRAMIRQYFAPEKGLPPWTYAAGGGVSLAIMIALAAFAISFYGTVAAAVLTVVLFAIAWVSFDERSRRADDDDIDLWREEDFAALIERIGRDVKATTPGLIAPNDPIVFAGLPRFQHLAIRRSHDDGTLRQRWRFKVKVGRDKVTRFTPPCLTVLHLTKDHLIAYQCDLSLLTGQVINETLDEYFWQDISTLQIERQTLPTETDDRQLYEQWAENLPDEEAERYAALSADKPAELWIGKRTILRLKTNSGGGLEIVLADERLTGDPEKDRIQIRNTEAINRLRRLLRERKARR</sequence>
<dbReference type="Proteomes" id="UP001499951">
    <property type="component" value="Unassembled WGS sequence"/>
</dbReference>
<keyword evidence="1" id="KW-0472">Membrane</keyword>
<keyword evidence="3" id="KW-1185">Reference proteome</keyword>
<evidence type="ECO:0000256" key="1">
    <source>
        <dbReference type="SAM" id="Phobius"/>
    </source>
</evidence>
<dbReference type="EMBL" id="BAAADD010000003">
    <property type="protein sequence ID" value="GAA0564590.1"/>
    <property type="molecule type" value="Genomic_DNA"/>
</dbReference>
<feature type="transmembrane region" description="Helical" evidence="1">
    <location>
        <begin position="58"/>
        <end position="75"/>
    </location>
</feature>
<proteinExistence type="predicted"/>
<name>A0ABP3PER2_9PROT</name>
<gene>
    <name evidence="2" type="ORF">GCM10008942_11180</name>
</gene>
<comment type="caution">
    <text evidence="2">The sequence shown here is derived from an EMBL/GenBank/DDBJ whole genome shotgun (WGS) entry which is preliminary data.</text>
</comment>
<accession>A0ABP3PER2</accession>
<feature type="transmembrane region" description="Helical" evidence="1">
    <location>
        <begin position="31"/>
        <end position="52"/>
    </location>
</feature>